<keyword evidence="3 15" id="KW-0808">Transferase</keyword>
<keyword evidence="10" id="KW-0012">Acyltransferase</keyword>
<keyword evidence="2" id="KW-1003">Cell membrane</keyword>
<dbReference type="KEGG" id="cok:COCCU_11045"/>
<keyword evidence="9" id="KW-0449">Lipoprotein</keyword>
<dbReference type="AlphaFoldDB" id="A0A6B8VVF4"/>
<name>A0A6B8VVF4_9CORY</name>
<dbReference type="CDD" id="cd16913">
    <property type="entry name" value="YkuD_like"/>
    <property type="match status" value="1"/>
</dbReference>
<evidence type="ECO:0000313" key="15">
    <source>
        <dbReference type="EMBL" id="QGU08123.1"/>
    </source>
</evidence>
<organism evidence="15 16">
    <name type="scientific">Corynebacterium occultum</name>
    <dbReference type="NCBI Taxonomy" id="2675219"/>
    <lineage>
        <taxon>Bacteria</taxon>
        <taxon>Bacillati</taxon>
        <taxon>Actinomycetota</taxon>
        <taxon>Actinomycetes</taxon>
        <taxon>Mycobacteriales</taxon>
        <taxon>Corynebacteriaceae</taxon>
        <taxon>Corynebacterium</taxon>
    </lineage>
</organism>
<dbReference type="Pfam" id="PF03734">
    <property type="entry name" value="YkuD"/>
    <property type="match status" value="1"/>
</dbReference>
<dbReference type="Gene3D" id="2.40.440.10">
    <property type="entry name" value="L,D-transpeptidase catalytic domain-like"/>
    <property type="match status" value="1"/>
</dbReference>
<evidence type="ECO:0000256" key="9">
    <source>
        <dbReference type="ARBA" id="ARBA00023288"/>
    </source>
</evidence>
<comment type="pathway">
    <text evidence="12">Glycan biosynthesis.</text>
</comment>
<dbReference type="GO" id="GO:0071555">
    <property type="term" value="P:cell wall organization"/>
    <property type="evidence" value="ECO:0007669"/>
    <property type="project" value="UniProtKB-UniRule"/>
</dbReference>
<keyword evidence="8" id="KW-0564">Palmitate</keyword>
<dbReference type="InterPro" id="IPR038063">
    <property type="entry name" value="Transpep_catalytic_dom"/>
</dbReference>
<gene>
    <name evidence="15" type="primary">lppS</name>
    <name evidence="15" type="ORF">COCCU_11045</name>
</gene>
<evidence type="ECO:0000313" key="16">
    <source>
        <dbReference type="Proteomes" id="UP000424462"/>
    </source>
</evidence>
<evidence type="ECO:0000256" key="7">
    <source>
        <dbReference type="ARBA" id="ARBA00023136"/>
    </source>
</evidence>
<dbReference type="Gene3D" id="2.60.40.3780">
    <property type="match status" value="1"/>
</dbReference>
<dbReference type="SUPFAM" id="SSF141523">
    <property type="entry name" value="L,D-transpeptidase catalytic domain-like"/>
    <property type="match status" value="1"/>
</dbReference>
<keyword evidence="4" id="KW-0732">Signal</keyword>
<keyword evidence="5 13" id="KW-0133">Cell shape</keyword>
<dbReference type="Pfam" id="PF17964">
    <property type="entry name" value="Big_10"/>
    <property type="match status" value="1"/>
</dbReference>
<feature type="domain" description="L,D-TPase catalytic" evidence="14">
    <location>
        <begin position="254"/>
        <end position="380"/>
    </location>
</feature>
<evidence type="ECO:0000256" key="13">
    <source>
        <dbReference type="PROSITE-ProRule" id="PRU01373"/>
    </source>
</evidence>
<dbReference type="PANTHER" id="PTHR30582">
    <property type="entry name" value="L,D-TRANSPEPTIDASE"/>
    <property type="match status" value="1"/>
</dbReference>
<accession>A0A6B8VVF4</accession>
<dbReference type="InterPro" id="IPR005490">
    <property type="entry name" value="LD_TPept_cat_dom"/>
</dbReference>
<dbReference type="Gene3D" id="2.60.40.3710">
    <property type="match status" value="1"/>
</dbReference>
<dbReference type="CDD" id="cd13432">
    <property type="entry name" value="LDT_IgD_like_2"/>
    <property type="match status" value="1"/>
</dbReference>
<dbReference type="EC" id="2.-.-.-" evidence="15"/>
<dbReference type="FunFam" id="2.40.440.10:FF:000005">
    <property type="entry name" value="L,D-transpeptidase 2"/>
    <property type="match status" value="1"/>
</dbReference>
<evidence type="ECO:0000256" key="11">
    <source>
        <dbReference type="ARBA" id="ARBA00023316"/>
    </source>
</evidence>
<feature type="active site" description="Nucleophile" evidence="13">
    <location>
        <position position="356"/>
    </location>
</feature>
<keyword evidence="11 13" id="KW-0961">Cell wall biogenesis/degradation</keyword>
<dbReference type="PANTHER" id="PTHR30582:SF2">
    <property type="entry name" value="L,D-TRANSPEPTIDASE YCIB-RELATED"/>
    <property type="match status" value="1"/>
</dbReference>
<dbReference type="InterPro" id="IPR041280">
    <property type="entry name" value="Big_10"/>
</dbReference>
<evidence type="ECO:0000256" key="2">
    <source>
        <dbReference type="ARBA" id="ARBA00022475"/>
    </source>
</evidence>
<evidence type="ECO:0000256" key="5">
    <source>
        <dbReference type="ARBA" id="ARBA00022960"/>
    </source>
</evidence>
<proteinExistence type="predicted"/>
<dbReference type="Proteomes" id="UP000424462">
    <property type="component" value="Chromosome"/>
</dbReference>
<dbReference type="UniPathway" id="UPA00219"/>
<comment type="pathway">
    <text evidence="1 13">Cell wall biogenesis; peptidoglycan biosynthesis.</text>
</comment>
<dbReference type="PROSITE" id="PS52029">
    <property type="entry name" value="LD_TPASE"/>
    <property type="match status" value="1"/>
</dbReference>
<evidence type="ECO:0000256" key="3">
    <source>
        <dbReference type="ARBA" id="ARBA00022679"/>
    </source>
</evidence>
<protein>
    <submittedName>
        <fullName evidence="15">L,D-transpeptidase LppS</fullName>
        <ecNumber evidence="15">2.-.-.-</ecNumber>
    </submittedName>
</protein>
<evidence type="ECO:0000256" key="12">
    <source>
        <dbReference type="ARBA" id="ARBA00060592"/>
    </source>
</evidence>
<dbReference type="GO" id="GO:0008360">
    <property type="term" value="P:regulation of cell shape"/>
    <property type="evidence" value="ECO:0007669"/>
    <property type="project" value="UniProtKB-UniRule"/>
</dbReference>
<dbReference type="GO" id="GO:0071972">
    <property type="term" value="F:peptidoglycan L,D-transpeptidase activity"/>
    <property type="evidence" value="ECO:0007669"/>
    <property type="project" value="TreeGrafter"/>
</dbReference>
<sequence length="414" mass="44345">MLVSVSIMSESVEIMAKRVQVSRGFRQMMAAVAASSLLLVGCTIDRDGDSGAADTSGAHVADTYSPPQFSVKDGATDISPGVPITVESESGLEKVTMTNEEGGQVEAELASDGRSWTTTEELGYSRTYTVAVTDARGESTSITFQTATPVATSGVALSPLADSTVGVGQAIGFRFANPVDDRQAAQDAIEVKTEPAVEGEFFWLNNSEVRWRPAEYWEPGTKVSVTADIYGVDLGNGYYGGEDNATNFTIGDRVITEIDDNTKTMTVYRNGEALRTIPVSLGRDNATWATPNGTYIIGDEYEQLLMDSTTFGLGYDQGGYSTMVDYATQMSYSGIYVHAAPWSVGQQGHSNTSHGCINVSTEAAAWFQDVVKRGDIVTVKNTVGETLSGYDGLGDWNIPWSVWGKGNVDETSAW</sequence>
<evidence type="ECO:0000259" key="14">
    <source>
        <dbReference type="PROSITE" id="PS52029"/>
    </source>
</evidence>
<evidence type="ECO:0000256" key="8">
    <source>
        <dbReference type="ARBA" id="ARBA00023139"/>
    </source>
</evidence>
<dbReference type="EMBL" id="CP046455">
    <property type="protein sequence ID" value="QGU08123.1"/>
    <property type="molecule type" value="Genomic_DNA"/>
</dbReference>
<evidence type="ECO:0000256" key="10">
    <source>
        <dbReference type="ARBA" id="ARBA00023315"/>
    </source>
</evidence>
<dbReference type="GO" id="GO:0016746">
    <property type="term" value="F:acyltransferase activity"/>
    <property type="evidence" value="ECO:0007669"/>
    <property type="project" value="UniProtKB-KW"/>
</dbReference>
<evidence type="ECO:0000256" key="4">
    <source>
        <dbReference type="ARBA" id="ARBA00022729"/>
    </source>
</evidence>
<keyword evidence="6 13" id="KW-0573">Peptidoglycan synthesis</keyword>
<keyword evidence="7" id="KW-0472">Membrane</keyword>
<evidence type="ECO:0000256" key="6">
    <source>
        <dbReference type="ARBA" id="ARBA00022984"/>
    </source>
</evidence>
<dbReference type="GO" id="GO:0018104">
    <property type="term" value="P:peptidoglycan-protein cross-linking"/>
    <property type="evidence" value="ECO:0007669"/>
    <property type="project" value="TreeGrafter"/>
</dbReference>
<feature type="active site" description="Proton donor/acceptor" evidence="13">
    <location>
        <position position="338"/>
    </location>
</feature>
<reference evidence="15 16" key="1">
    <citation type="submission" date="2019-11" db="EMBL/GenBank/DDBJ databases">
        <title>Complete genome sequence of Corynebacterium kalinowskii 1959, a novel Corynebacterium species isolated from soil of a small paddock in Vilsendorf, Germany.</title>
        <authorList>
            <person name="Schaffert L."/>
            <person name="Ruwe M."/>
            <person name="Milse J."/>
            <person name="Hanuschka K."/>
            <person name="Ortseifen V."/>
            <person name="Droste J."/>
            <person name="Brandt D."/>
            <person name="Schlueter L."/>
            <person name="Kutter Y."/>
            <person name="Vinke S."/>
            <person name="Viehoefer P."/>
            <person name="Jacob L."/>
            <person name="Luebke N.-C."/>
            <person name="Schulte-Berndt E."/>
            <person name="Hain C."/>
            <person name="Linder M."/>
            <person name="Schmidt P."/>
            <person name="Wollenschlaeger L."/>
            <person name="Luttermann T."/>
            <person name="Thieme E."/>
            <person name="Hassa J."/>
            <person name="Haak M."/>
            <person name="Wittchen M."/>
            <person name="Mentz A."/>
            <person name="Persicke M."/>
            <person name="Busche T."/>
            <person name="Ruckert C."/>
        </authorList>
    </citation>
    <scope>NUCLEOTIDE SEQUENCE [LARGE SCALE GENOMIC DNA]</scope>
    <source>
        <strain evidence="15 16">2039</strain>
    </source>
</reference>
<evidence type="ECO:0000256" key="1">
    <source>
        <dbReference type="ARBA" id="ARBA00004752"/>
    </source>
</evidence>
<keyword evidence="16" id="KW-1185">Reference proteome</keyword>
<dbReference type="InterPro" id="IPR050979">
    <property type="entry name" value="LD-transpeptidase"/>
</dbReference>
<dbReference type="GO" id="GO:0005576">
    <property type="term" value="C:extracellular region"/>
    <property type="evidence" value="ECO:0007669"/>
    <property type="project" value="TreeGrafter"/>
</dbReference>